<dbReference type="Proteomes" id="UP001057520">
    <property type="component" value="Chromosome"/>
</dbReference>
<keyword evidence="2" id="KW-1185">Reference proteome</keyword>
<reference evidence="1 2" key="1">
    <citation type="submission" date="2022-04" db="EMBL/GenBank/DDBJ databases">
        <title>Genome sequence of soybean root-associated Caulobacter segnis RL271.</title>
        <authorList>
            <person name="Longley R."/>
            <person name="Bonito G."/>
            <person name="Trigodet F."/>
            <person name="Crosson S."/>
            <person name="Fiebig A."/>
        </authorList>
    </citation>
    <scope>NUCLEOTIDE SEQUENCE [LARGE SCALE GENOMIC DNA]</scope>
    <source>
        <strain evidence="1 2">RL271</strain>
    </source>
</reference>
<proteinExistence type="predicted"/>
<accession>A0ABY4ZN24</accession>
<organism evidence="1 2">
    <name type="scientific">Caulobacter segnis</name>
    <dbReference type="NCBI Taxonomy" id="88688"/>
    <lineage>
        <taxon>Bacteria</taxon>
        <taxon>Pseudomonadati</taxon>
        <taxon>Pseudomonadota</taxon>
        <taxon>Alphaproteobacteria</taxon>
        <taxon>Caulobacterales</taxon>
        <taxon>Caulobacteraceae</taxon>
        <taxon>Caulobacter</taxon>
    </lineage>
</organism>
<dbReference type="SUPFAM" id="SSF54909">
    <property type="entry name" value="Dimeric alpha+beta barrel"/>
    <property type="match status" value="1"/>
</dbReference>
<dbReference type="InterPro" id="IPR011008">
    <property type="entry name" value="Dimeric_a/b-barrel"/>
</dbReference>
<dbReference type="InterPro" id="IPR036388">
    <property type="entry name" value="WH-like_DNA-bd_sf"/>
</dbReference>
<sequence length="172" mass="18860">MSARKPGSTPAERTPAPRDDLAADLAVMARLEGRPLPTVHELAEMLGVSSTTAFRIIARFKRNGMLKLIDRVVLPGDICHCVADLRTRLLTGLDLDRLEQRLREDPYVSAAAAVTGKHNYRVLAVHRDMAEANAWFKAMLTEPAVIDGALTFCRPIIDRRDYAQALLAAGTG</sequence>
<name>A0ABY4ZN24_9CAUL</name>
<dbReference type="EMBL" id="CP096040">
    <property type="protein sequence ID" value="USQ94207.1"/>
    <property type="molecule type" value="Genomic_DNA"/>
</dbReference>
<dbReference type="Gene3D" id="1.10.10.10">
    <property type="entry name" value="Winged helix-like DNA-binding domain superfamily/Winged helix DNA-binding domain"/>
    <property type="match status" value="1"/>
</dbReference>
<evidence type="ECO:0000313" key="2">
    <source>
        <dbReference type="Proteomes" id="UP001057520"/>
    </source>
</evidence>
<gene>
    <name evidence="1" type="ORF">MZV50_16545</name>
</gene>
<dbReference type="SUPFAM" id="SSF46785">
    <property type="entry name" value="Winged helix' DNA-binding domain"/>
    <property type="match status" value="1"/>
</dbReference>
<evidence type="ECO:0000313" key="1">
    <source>
        <dbReference type="EMBL" id="USQ94207.1"/>
    </source>
</evidence>
<dbReference type="InterPro" id="IPR036390">
    <property type="entry name" value="WH_DNA-bd_sf"/>
</dbReference>
<protein>
    <submittedName>
        <fullName evidence="1">Lrp/AsnC family transcriptional regulator</fullName>
    </submittedName>
</protein>